<organism evidence="1 2">
    <name type="scientific">Necator americanus</name>
    <name type="common">Human hookworm</name>
    <dbReference type="NCBI Taxonomy" id="51031"/>
    <lineage>
        <taxon>Eukaryota</taxon>
        <taxon>Metazoa</taxon>
        <taxon>Ecdysozoa</taxon>
        <taxon>Nematoda</taxon>
        <taxon>Chromadorea</taxon>
        <taxon>Rhabditida</taxon>
        <taxon>Rhabditina</taxon>
        <taxon>Rhabditomorpha</taxon>
        <taxon>Strongyloidea</taxon>
        <taxon>Ancylostomatidae</taxon>
        <taxon>Bunostominae</taxon>
        <taxon>Necator</taxon>
    </lineage>
</organism>
<accession>A0ABR1D4B4</accession>
<evidence type="ECO:0000313" key="2">
    <source>
        <dbReference type="Proteomes" id="UP001303046"/>
    </source>
</evidence>
<dbReference type="EMBL" id="JAVFWL010000003">
    <property type="protein sequence ID" value="KAK6744993.1"/>
    <property type="molecule type" value="Genomic_DNA"/>
</dbReference>
<name>A0ABR1D4B4_NECAM</name>
<sequence>MTGLLNTFTTARGRLRVENHQDTGAIKEDTEERRAKVLAEAAEAGISIHYVRRDYASRKTSMTALLNPKGTTIASRRGMEKIIYDSYSDLFDSHVHLPPHRLREDGHVIPEVPRAKYETLSCRNFRQFLSKLWRDSLYVTSEFKTPNQWKTSKTVLLYKKGDQHDIGNYLPVCLLSVIQKLFTEVILIRIEKMLDEAMGASRVS</sequence>
<reference evidence="1 2" key="1">
    <citation type="submission" date="2023-08" db="EMBL/GenBank/DDBJ databases">
        <title>A Necator americanus chromosomal reference genome.</title>
        <authorList>
            <person name="Ilik V."/>
            <person name="Petrzelkova K.J."/>
            <person name="Pardy F."/>
            <person name="Fuh T."/>
            <person name="Niatou-Singa F.S."/>
            <person name="Gouil Q."/>
            <person name="Baker L."/>
            <person name="Ritchie M.E."/>
            <person name="Jex A.R."/>
            <person name="Gazzola D."/>
            <person name="Li H."/>
            <person name="Toshio Fujiwara R."/>
            <person name="Zhan B."/>
            <person name="Aroian R.V."/>
            <person name="Pafco B."/>
            <person name="Schwarz E.M."/>
        </authorList>
    </citation>
    <scope>NUCLEOTIDE SEQUENCE [LARGE SCALE GENOMIC DNA]</scope>
    <source>
        <strain evidence="1 2">Aroian</strain>
        <tissue evidence="1">Whole animal</tissue>
    </source>
</reference>
<evidence type="ECO:0008006" key="3">
    <source>
        <dbReference type="Google" id="ProtNLM"/>
    </source>
</evidence>
<keyword evidence="2" id="KW-1185">Reference proteome</keyword>
<evidence type="ECO:0000313" key="1">
    <source>
        <dbReference type="EMBL" id="KAK6744993.1"/>
    </source>
</evidence>
<comment type="caution">
    <text evidence="1">The sequence shown here is derived from an EMBL/GenBank/DDBJ whole genome shotgun (WGS) entry which is preliminary data.</text>
</comment>
<proteinExistence type="predicted"/>
<dbReference type="Proteomes" id="UP001303046">
    <property type="component" value="Unassembled WGS sequence"/>
</dbReference>
<protein>
    <recommendedName>
        <fullName evidence="3">Reverse transcriptase domain-containing protein</fullName>
    </recommendedName>
</protein>
<gene>
    <name evidence="1" type="primary">Necator_chrIII.g12370</name>
    <name evidence="1" type="ORF">RB195_011604</name>
</gene>